<proteinExistence type="predicted"/>
<accession>A0A6J4M7X4</accession>
<feature type="non-terminal residue" evidence="1">
    <location>
        <position position="95"/>
    </location>
</feature>
<protein>
    <submittedName>
        <fullName evidence="1">Uncharacterized protein</fullName>
    </submittedName>
</protein>
<organism evidence="1">
    <name type="scientific">uncultured Lysobacter sp</name>
    <dbReference type="NCBI Taxonomy" id="271060"/>
    <lineage>
        <taxon>Bacteria</taxon>
        <taxon>Pseudomonadati</taxon>
        <taxon>Pseudomonadota</taxon>
        <taxon>Gammaproteobacteria</taxon>
        <taxon>Lysobacterales</taxon>
        <taxon>Lysobacteraceae</taxon>
        <taxon>Lysobacter</taxon>
        <taxon>environmental samples</taxon>
    </lineage>
</organism>
<feature type="non-terminal residue" evidence="1">
    <location>
        <position position="1"/>
    </location>
</feature>
<gene>
    <name evidence="1" type="ORF">AVDCRST_MAG71-3019</name>
</gene>
<dbReference type="AlphaFoldDB" id="A0A6J4M7X4"/>
<sequence length="95" mass="10182">ARHRPRSTQLPAPCARRTGGLACAGHAFVASRSRGNHREKRQAGRHRFGRCCCGPACAGQCRGGGAGRPGLCERYRARHPAACDARRLHLSPAGR</sequence>
<evidence type="ECO:0000313" key="1">
    <source>
        <dbReference type="EMBL" id="CAA9352365.1"/>
    </source>
</evidence>
<dbReference type="EMBL" id="CADCUA010000672">
    <property type="protein sequence ID" value="CAA9352365.1"/>
    <property type="molecule type" value="Genomic_DNA"/>
</dbReference>
<reference evidence="1" key="1">
    <citation type="submission" date="2020-02" db="EMBL/GenBank/DDBJ databases">
        <authorList>
            <person name="Meier V. D."/>
        </authorList>
    </citation>
    <scope>NUCLEOTIDE SEQUENCE</scope>
    <source>
        <strain evidence="1">AVDCRST_MAG71</strain>
    </source>
</reference>
<name>A0A6J4M7X4_9GAMM</name>